<gene>
    <name evidence="2" type="ORF">Hamer_G005421</name>
</gene>
<reference evidence="2" key="1">
    <citation type="journal article" date="2021" name="Sci. Adv.">
        <title>The American lobster genome reveals insights on longevity, neural, and immune adaptations.</title>
        <authorList>
            <person name="Polinski J.M."/>
            <person name="Zimin A.V."/>
            <person name="Clark K.F."/>
            <person name="Kohn A.B."/>
            <person name="Sadowski N."/>
            <person name="Timp W."/>
            <person name="Ptitsyn A."/>
            <person name="Khanna P."/>
            <person name="Romanova D.Y."/>
            <person name="Williams P."/>
            <person name="Greenwood S.J."/>
            <person name="Moroz L.L."/>
            <person name="Walt D.R."/>
            <person name="Bodnar A.G."/>
        </authorList>
    </citation>
    <scope>NUCLEOTIDE SEQUENCE</scope>
    <source>
        <strain evidence="2">GMGI-L3</strain>
    </source>
</reference>
<feature type="compositionally biased region" description="Polar residues" evidence="1">
    <location>
        <begin position="39"/>
        <end position="49"/>
    </location>
</feature>
<evidence type="ECO:0000313" key="2">
    <source>
        <dbReference type="EMBL" id="KAG7167088.1"/>
    </source>
</evidence>
<evidence type="ECO:0000313" key="3">
    <source>
        <dbReference type="Proteomes" id="UP000747542"/>
    </source>
</evidence>
<protein>
    <submittedName>
        <fullName evidence="2">Uncharacterized protein</fullName>
    </submittedName>
</protein>
<proteinExistence type="predicted"/>
<dbReference type="AlphaFoldDB" id="A0A8J5K3X2"/>
<dbReference type="Proteomes" id="UP000747542">
    <property type="component" value="Unassembled WGS sequence"/>
</dbReference>
<accession>A0A8J5K3X2</accession>
<feature type="region of interest" description="Disordered" evidence="1">
    <location>
        <begin position="39"/>
        <end position="74"/>
    </location>
</feature>
<organism evidence="2 3">
    <name type="scientific">Homarus americanus</name>
    <name type="common">American lobster</name>
    <dbReference type="NCBI Taxonomy" id="6706"/>
    <lineage>
        <taxon>Eukaryota</taxon>
        <taxon>Metazoa</taxon>
        <taxon>Ecdysozoa</taxon>
        <taxon>Arthropoda</taxon>
        <taxon>Crustacea</taxon>
        <taxon>Multicrustacea</taxon>
        <taxon>Malacostraca</taxon>
        <taxon>Eumalacostraca</taxon>
        <taxon>Eucarida</taxon>
        <taxon>Decapoda</taxon>
        <taxon>Pleocyemata</taxon>
        <taxon>Astacidea</taxon>
        <taxon>Nephropoidea</taxon>
        <taxon>Nephropidae</taxon>
        <taxon>Homarus</taxon>
    </lineage>
</organism>
<name>A0A8J5K3X2_HOMAM</name>
<comment type="caution">
    <text evidence="2">The sequence shown here is derived from an EMBL/GenBank/DDBJ whole genome shotgun (WGS) entry which is preliminary data.</text>
</comment>
<keyword evidence="3" id="KW-1185">Reference proteome</keyword>
<evidence type="ECO:0000256" key="1">
    <source>
        <dbReference type="SAM" id="MobiDB-lite"/>
    </source>
</evidence>
<sequence length="74" mass="7762">MSKRPATTSLTTPQGKKSRQAITLEQKIKVLEALQCGNGASSVSESSIATPLDSDVDDELVELGSASSEDELPN</sequence>
<dbReference type="EMBL" id="JAHLQT010021845">
    <property type="protein sequence ID" value="KAG7167088.1"/>
    <property type="molecule type" value="Genomic_DNA"/>
</dbReference>